<protein>
    <submittedName>
        <fullName evidence="9">Protein obstructor-E</fullName>
    </submittedName>
</protein>
<keyword evidence="8" id="KW-1185">Reference proteome</keyword>
<dbReference type="PROSITE" id="PS50940">
    <property type="entry name" value="CHIT_BIND_II"/>
    <property type="match status" value="3"/>
</dbReference>
<dbReference type="GO" id="GO:0005576">
    <property type="term" value="C:extracellular region"/>
    <property type="evidence" value="ECO:0007669"/>
    <property type="project" value="InterPro"/>
</dbReference>
<organism evidence="8 9">
    <name type="scientific">Agrilus planipennis</name>
    <name type="common">Emerald ash borer</name>
    <name type="synonym">Agrilus marcopoli</name>
    <dbReference type="NCBI Taxonomy" id="224129"/>
    <lineage>
        <taxon>Eukaryota</taxon>
        <taxon>Metazoa</taxon>
        <taxon>Ecdysozoa</taxon>
        <taxon>Arthropoda</taxon>
        <taxon>Hexapoda</taxon>
        <taxon>Insecta</taxon>
        <taxon>Pterygota</taxon>
        <taxon>Neoptera</taxon>
        <taxon>Endopterygota</taxon>
        <taxon>Coleoptera</taxon>
        <taxon>Polyphaga</taxon>
        <taxon>Elateriformia</taxon>
        <taxon>Buprestoidea</taxon>
        <taxon>Buprestidae</taxon>
        <taxon>Agrilinae</taxon>
        <taxon>Agrilus</taxon>
    </lineage>
</organism>
<feature type="chain" id="PRO_5010707114" evidence="6">
    <location>
        <begin position="20"/>
        <end position="239"/>
    </location>
</feature>
<dbReference type="OrthoDB" id="439917at2759"/>
<name>A0A1W4XCC5_AGRPL</name>
<feature type="domain" description="Chitin-binding type-2" evidence="7">
    <location>
        <begin position="21"/>
        <end position="79"/>
    </location>
</feature>
<dbReference type="KEGG" id="apln:108740299"/>
<proteinExistence type="predicted"/>
<dbReference type="SMART" id="SM00494">
    <property type="entry name" value="ChtBD2"/>
    <property type="match status" value="3"/>
</dbReference>
<keyword evidence="4" id="KW-1015">Disulfide bond</keyword>
<dbReference type="PANTHER" id="PTHR23301:SF110">
    <property type="entry name" value="LD43683P-RELATED"/>
    <property type="match status" value="1"/>
</dbReference>
<dbReference type="Gene3D" id="2.170.140.10">
    <property type="entry name" value="Chitin binding domain"/>
    <property type="match status" value="3"/>
</dbReference>
<accession>A0A1W4XCC5</accession>
<evidence type="ECO:0000313" key="8">
    <source>
        <dbReference type="Proteomes" id="UP000192223"/>
    </source>
</evidence>
<evidence type="ECO:0000256" key="2">
    <source>
        <dbReference type="ARBA" id="ARBA00022729"/>
    </source>
</evidence>
<dbReference type="STRING" id="224129.A0A1W4XCC5"/>
<dbReference type="AlphaFoldDB" id="A0A1W4XCC5"/>
<evidence type="ECO:0000313" key="9">
    <source>
        <dbReference type="RefSeq" id="XP_018330078.1"/>
    </source>
</evidence>
<keyword evidence="5" id="KW-0325">Glycoprotein</keyword>
<evidence type="ECO:0000256" key="4">
    <source>
        <dbReference type="ARBA" id="ARBA00023157"/>
    </source>
</evidence>
<evidence type="ECO:0000259" key="7">
    <source>
        <dbReference type="PROSITE" id="PS50940"/>
    </source>
</evidence>
<dbReference type="InterPro" id="IPR036508">
    <property type="entry name" value="Chitin-bd_dom_sf"/>
</dbReference>
<dbReference type="GO" id="GO:0008061">
    <property type="term" value="F:chitin binding"/>
    <property type="evidence" value="ECO:0007669"/>
    <property type="project" value="UniProtKB-KW"/>
</dbReference>
<feature type="signal peptide" evidence="6">
    <location>
        <begin position="1"/>
        <end position="19"/>
    </location>
</feature>
<dbReference type="GeneID" id="108740299"/>
<keyword evidence="2 6" id="KW-0732">Signal</keyword>
<dbReference type="RefSeq" id="XP_018330078.1">
    <property type="nucleotide sequence ID" value="XM_018474576.2"/>
</dbReference>
<dbReference type="Pfam" id="PF01607">
    <property type="entry name" value="CBM_14"/>
    <property type="match status" value="3"/>
</dbReference>
<dbReference type="Proteomes" id="UP000192223">
    <property type="component" value="Unplaced"/>
</dbReference>
<reference evidence="9" key="1">
    <citation type="submission" date="2025-08" db="UniProtKB">
        <authorList>
            <consortium name="RefSeq"/>
        </authorList>
    </citation>
    <scope>IDENTIFICATION</scope>
    <source>
        <tissue evidence="9">Entire body</tissue>
    </source>
</reference>
<evidence type="ECO:0000256" key="5">
    <source>
        <dbReference type="ARBA" id="ARBA00023180"/>
    </source>
</evidence>
<feature type="domain" description="Chitin-binding type-2" evidence="7">
    <location>
        <begin position="89"/>
        <end position="149"/>
    </location>
</feature>
<dbReference type="InterPro" id="IPR051940">
    <property type="entry name" value="Chitin_bind-dev_reg"/>
</dbReference>
<sequence>MASSKQIVFFFCLFVGSYSQEFKCPKQSGYYPDPIQCDLYYDCVDGIPEEKLCPDGLVFEDSDPKYERCDIPTNVECGERTELQEPKPTPGCPRANGFFRHPDPEACDKFYNCVEGVPRELPCPPGLVYDDTRSTCSWQADSGRKDCIKSRKEVLDDGFSCPDGEVLGPDGRALPHPTFAHAEDCKLFYICKNGVQPQKGACDYGEVYNEDTMKCDDPANVPGCEEYYKDKTKPLAINK</sequence>
<evidence type="ECO:0000256" key="3">
    <source>
        <dbReference type="ARBA" id="ARBA00022737"/>
    </source>
</evidence>
<gene>
    <name evidence="9" type="primary">LOC108740299</name>
</gene>
<dbReference type="InterPro" id="IPR002557">
    <property type="entry name" value="Chitin-bd_dom"/>
</dbReference>
<dbReference type="InParanoid" id="A0A1W4XCC5"/>
<feature type="domain" description="Chitin-binding type-2" evidence="7">
    <location>
        <begin position="158"/>
        <end position="226"/>
    </location>
</feature>
<evidence type="ECO:0000256" key="6">
    <source>
        <dbReference type="SAM" id="SignalP"/>
    </source>
</evidence>
<keyword evidence="3" id="KW-0677">Repeat</keyword>
<dbReference type="SUPFAM" id="SSF57625">
    <property type="entry name" value="Invertebrate chitin-binding proteins"/>
    <property type="match status" value="3"/>
</dbReference>
<evidence type="ECO:0000256" key="1">
    <source>
        <dbReference type="ARBA" id="ARBA00022669"/>
    </source>
</evidence>
<dbReference type="PANTHER" id="PTHR23301">
    <property type="entry name" value="CHITIN BINDING PERITROPHIN-A"/>
    <property type="match status" value="1"/>
</dbReference>
<keyword evidence="1" id="KW-0147">Chitin-binding</keyword>